<dbReference type="Pfam" id="PF19991">
    <property type="entry name" value="HMA_2"/>
    <property type="match status" value="1"/>
</dbReference>
<organism evidence="2 3">
    <name type="scientific">Pannus brasiliensis CCIBt3594</name>
    <dbReference type="NCBI Taxonomy" id="1427578"/>
    <lineage>
        <taxon>Bacteria</taxon>
        <taxon>Bacillati</taxon>
        <taxon>Cyanobacteriota</taxon>
        <taxon>Cyanophyceae</taxon>
        <taxon>Oscillatoriophycideae</taxon>
        <taxon>Chroococcales</taxon>
        <taxon>Microcystaceae</taxon>
        <taxon>Pannus</taxon>
    </lineage>
</organism>
<keyword evidence="1" id="KW-0812">Transmembrane</keyword>
<dbReference type="Proteomes" id="UP001328733">
    <property type="component" value="Unassembled WGS sequence"/>
</dbReference>
<feature type="transmembrane region" description="Helical" evidence="1">
    <location>
        <begin position="148"/>
        <end position="168"/>
    </location>
</feature>
<dbReference type="RefSeq" id="WP_332866867.1">
    <property type="nucleotide sequence ID" value="NZ_JBAFSM010000047.1"/>
</dbReference>
<evidence type="ECO:0000313" key="3">
    <source>
        <dbReference type="Proteomes" id="UP001328733"/>
    </source>
</evidence>
<name>A0AAW9QYQ7_9CHRO</name>
<comment type="caution">
    <text evidence="2">The sequence shown here is derived from an EMBL/GenBank/DDBJ whole genome shotgun (WGS) entry which is preliminary data.</text>
</comment>
<keyword evidence="1" id="KW-1133">Transmembrane helix</keyword>
<protein>
    <submittedName>
        <fullName evidence="2">Uncharacterized protein</fullName>
    </submittedName>
</protein>
<accession>A0AAW9QYQ7</accession>
<gene>
    <name evidence="2" type="ORF">V0288_19800</name>
</gene>
<sequence>MNATLALAPSPSAELATIETVENLYEIVHATIGRVRIRVPRLASDRDYANKLEHCLRALVAVTEVRVNPFAESVIVNHDDSLVLDSLFATIERADSWISPPDFPFADGENESFPDGSIEEAIRSIADALKNLLKTGASLSMTVGMAGLILPLVPGTPFLLLSFLCYFLESCLPE</sequence>
<reference evidence="2 3" key="1">
    <citation type="submission" date="2024-01" db="EMBL/GenBank/DDBJ databases">
        <title>Genomic insights into the taxonomy and metabolism of the cyanobacterium Pannus brasiliensis CCIBt3594.</title>
        <authorList>
            <person name="Machado M."/>
            <person name="Botero N.B."/>
            <person name="Andreote A.P.D."/>
            <person name="Feitosa A.M.T."/>
            <person name="Popin R."/>
            <person name="Sivonen K."/>
            <person name="Fiore M.F."/>
        </authorList>
    </citation>
    <scope>NUCLEOTIDE SEQUENCE [LARGE SCALE GENOMIC DNA]</scope>
    <source>
        <strain evidence="2 3">CCIBt3594</strain>
    </source>
</reference>
<keyword evidence="1" id="KW-0472">Membrane</keyword>
<keyword evidence="3" id="KW-1185">Reference proteome</keyword>
<dbReference type="AlphaFoldDB" id="A0AAW9QYQ7"/>
<proteinExistence type="predicted"/>
<evidence type="ECO:0000256" key="1">
    <source>
        <dbReference type="SAM" id="Phobius"/>
    </source>
</evidence>
<evidence type="ECO:0000313" key="2">
    <source>
        <dbReference type="EMBL" id="MEG3439381.1"/>
    </source>
</evidence>
<dbReference type="EMBL" id="JBAFSM010000047">
    <property type="protein sequence ID" value="MEG3439381.1"/>
    <property type="molecule type" value="Genomic_DNA"/>
</dbReference>